<dbReference type="SMART" id="SM00028">
    <property type="entry name" value="TPR"/>
    <property type="match status" value="5"/>
</dbReference>
<name>A0A5P3XIL1_PARBF</name>
<dbReference type="Pfam" id="PF00535">
    <property type="entry name" value="Glycos_transf_2"/>
    <property type="match status" value="1"/>
</dbReference>
<dbReference type="InterPro" id="IPR029044">
    <property type="entry name" value="Nucleotide-diphossugar_trans"/>
</dbReference>
<protein>
    <submittedName>
        <fullName evidence="3">Glycosyltransferase</fullName>
    </submittedName>
</protein>
<dbReference type="AlphaFoldDB" id="A0A5P3XIL1"/>
<evidence type="ECO:0000256" key="1">
    <source>
        <dbReference type="SAM" id="Coils"/>
    </source>
</evidence>
<dbReference type="InterPro" id="IPR019734">
    <property type="entry name" value="TPR_rpt"/>
</dbReference>
<dbReference type="SUPFAM" id="SSF53448">
    <property type="entry name" value="Nucleotide-diphospho-sugar transferases"/>
    <property type="match status" value="1"/>
</dbReference>
<dbReference type="Proteomes" id="UP000326961">
    <property type="component" value="Chromosome"/>
</dbReference>
<dbReference type="GO" id="GO:0016740">
    <property type="term" value="F:transferase activity"/>
    <property type="evidence" value="ECO:0007669"/>
    <property type="project" value="UniProtKB-KW"/>
</dbReference>
<dbReference type="Gene3D" id="1.25.40.10">
    <property type="entry name" value="Tetratricopeptide repeat domain"/>
    <property type="match status" value="2"/>
</dbReference>
<evidence type="ECO:0000313" key="4">
    <source>
        <dbReference type="Proteomes" id="UP000326961"/>
    </source>
</evidence>
<evidence type="ECO:0000259" key="2">
    <source>
        <dbReference type="Pfam" id="PF00535"/>
    </source>
</evidence>
<keyword evidence="3" id="KW-0808">Transferase</keyword>
<reference evidence="3 4" key="1">
    <citation type="submission" date="2018-09" db="EMBL/GenBank/DDBJ databases">
        <title>A clostridial neurotoxin that targets Anopheles mosquitoes.</title>
        <authorList>
            <person name="Contreras E."/>
            <person name="Masuyer G."/>
            <person name="Qureshi N."/>
            <person name="Chawla S."/>
            <person name="Lim H.L."/>
            <person name="Chen J."/>
            <person name="Stenmark P."/>
            <person name="Gill S."/>
        </authorList>
    </citation>
    <scope>NUCLEOTIDE SEQUENCE [LARGE SCALE GENOMIC DNA]</scope>
    <source>
        <strain evidence="3 4">Cbm</strain>
    </source>
</reference>
<organism evidence="3 4">
    <name type="scientific">Paraclostridium bifermentans</name>
    <name type="common">Clostridium bifermentans</name>
    <dbReference type="NCBI Taxonomy" id="1490"/>
    <lineage>
        <taxon>Bacteria</taxon>
        <taxon>Bacillati</taxon>
        <taxon>Bacillota</taxon>
        <taxon>Clostridia</taxon>
        <taxon>Peptostreptococcales</taxon>
        <taxon>Peptostreptococcaceae</taxon>
        <taxon>Paraclostridium</taxon>
    </lineage>
</organism>
<dbReference type="PANTHER" id="PTHR43630">
    <property type="entry name" value="POLY-BETA-1,6-N-ACETYL-D-GLUCOSAMINE SYNTHASE"/>
    <property type="match status" value="1"/>
</dbReference>
<feature type="domain" description="Glycosyltransferase 2-like" evidence="2">
    <location>
        <begin position="21"/>
        <end position="108"/>
    </location>
</feature>
<sequence length="760" mass="90120">MLYSLFLNLIKLKGYNIMLLSIVMMIRNEERYLDMTLKSLNPLMNNIKSELIILDTGSTDRSVEIAKKYTDKVYFAKWNDNFAQMRNILIGYAKGEWILILDADEELVNYENLINFFRNGLHKKYNSASIELTNIMSEDKKLFNKASIVRLFKKDKEFRYEGAIHEQPIHKEPMFKDVANFNHYGYMYKNEEVKQRKLNRNEKILLSELKANPNNPYIYYQLAMNYSAFGDKKEALSYMKKSYKMYNELRITYPYVSSGLAKLYLELEEYEECEKLCKEYIKNDDKNIDMYCYIAISQNTLKKYKESLDNYNRYLYLLDNYDITTQANDLYSICDTISFRENAKIDILNIYYNLGMYEKVIAESNSIDLEQLKQIYYVLIMSLYKLEREDELFNIYEKISLSQVEKNIFQENIEDIILNIKQSDRFKIYKTLTKIDGNYGILNKIRLGMKLSDEGYNEILLEENELYYADVIYYALKSGSDLVKLLAGVNHVSLNKYFGYLVLYRRDCILELYDYLVEASNTMDLNKIIIYRCLSKHLLFEGRLEGKKYEQLSDMYLAYSSVHIKQIYNEFLSDEELLGLVNDEEDTFIIKVNLIEKIKKNNPVEYIKNMRQLLIENKKYKNTISILINNFKSEIEENEELKNLKKQYKEIIKSDVNKGDIKNAQIKINEYQNLFEFESEILNLKAITNILTSEFVEADNILKQAYMIDRNNYDVIFNIACVKEMLGEFNESIKYLDYIIKYCGEETIVSDAKDKIAEII</sequence>
<gene>
    <name evidence="3" type="ORF">D4A35_15055</name>
</gene>
<dbReference type="SUPFAM" id="SSF48452">
    <property type="entry name" value="TPR-like"/>
    <property type="match status" value="2"/>
</dbReference>
<proteinExistence type="predicted"/>
<evidence type="ECO:0000313" key="3">
    <source>
        <dbReference type="EMBL" id="QEZ70146.1"/>
    </source>
</evidence>
<dbReference type="InterPro" id="IPR011990">
    <property type="entry name" value="TPR-like_helical_dom_sf"/>
</dbReference>
<keyword evidence="1" id="KW-0175">Coiled coil</keyword>
<feature type="coiled-coil region" evidence="1">
    <location>
        <begin position="610"/>
        <end position="654"/>
    </location>
</feature>
<dbReference type="Gene3D" id="3.90.550.10">
    <property type="entry name" value="Spore Coat Polysaccharide Biosynthesis Protein SpsA, Chain A"/>
    <property type="match status" value="1"/>
</dbReference>
<dbReference type="EMBL" id="CP032452">
    <property type="protein sequence ID" value="QEZ70146.1"/>
    <property type="molecule type" value="Genomic_DNA"/>
</dbReference>
<dbReference type="InterPro" id="IPR001173">
    <property type="entry name" value="Glyco_trans_2-like"/>
</dbReference>
<dbReference type="PANTHER" id="PTHR43630:SF2">
    <property type="entry name" value="GLYCOSYLTRANSFERASE"/>
    <property type="match status" value="1"/>
</dbReference>
<accession>A0A5P3XIL1</accession>